<feature type="compositionally biased region" description="Acidic residues" evidence="1">
    <location>
        <begin position="513"/>
        <end position="528"/>
    </location>
</feature>
<feature type="domain" description="PPM-type phosphatase" evidence="3">
    <location>
        <begin position="229"/>
        <end position="487"/>
    </location>
</feature>
<evidence type="ECO:0000313" key="4">
    <source>
        <dbReference type="EMBL" id="VXD11639.1"/>
    </source>
</evidence>
<feature type="region of interest" description="Disordered" evidence="1">
    <location>
        <begin position="497"/>
        <end position="534"/>
    </location>
</feature>
<feature type="transmembrane region" description="Helical" evidence="2">
    <location>
        <begin position="545"/>
        <end position="566"/>
    </location>
</feature>
<evidence type="ECO:0000313" key="5">
    <source>
        <dbReference type="Proteomes" id="UP000184550"/>
    </source>
</evidence>
<dbReference type="PROSITE" id="PS51746">
    <property type="entry name" value="PPM_2"/>
    <property type="match status" value="1"/>
</dbReference>
<feature type="region of interest" description="Disordered" evidence="1">
    <location>
        <begin position="577"/>
        <end position="603"/>
    </location>
</feature>
<gene>
    <name evidence="4" type="ORF">PL8927_140215</name>
</gene>
<dbReference type="CDD" id="cd00143">
    <property type="entry name" value="PP2Cc"/>
    <property type="match status" value="1"/>
</dbReference>
<feature type="region of interest" description="Disordered" evidence="1">
    <location>
        <begin position="664"/>
        <end position="744"/>
    </location>
</feature>
<dbReference type="SMART" id="SM00332">
    <property type="entry name" value="PP2Cc"/>
    <property type="match status" value="1"/>
</dbReference>
<dbReference type="RefSeq" id="WP_083617705.1">
    <property type="nucleotide sequence ID" value="NZ_LR734832.1"/>
</dbReference>
<dbReference type="EMBL" id="CZCU02000046">
    <property type="protein sequence ID" value="VXD11639.1"/>
    <property type="molecule type" value="Genomic_DNA"/>
</dbReference>
<proteinExistence type="predicted"/>
<dbReference type="InterPro" id="IPR001932">
    <property type="entry name" value="PPM-type_phosphatase-like_dom"/>
</dbReference>
<keyword evidence="2" id="KW-0472">Membrane</keyword>
<dbReference type="InterPro" id="IPR036457">
    <property type="entry name" value="PPM-type-like_dom_sf"/>
</dbReference>
<evidence type="ECO:0000259" key="3">
    <source>
        <dbReference type="PROSITE" id="PS51746"/>
    </source>
</evidence>
<dbReference type="SMART" id="SM00331">
    <property type="entry name" value="PP2C_SIG"/>
    <property type="match status" value="1"/>
</dbReference>
<dbReference type="Pfam" id="PF13672">
    <property type="entry name" value="PP2C_2"/>
    <property type="match status" value="1"/>
</dbReference>
<dbReference type="SUPFAM" id="SSF81606">
    <property type="entry name" value="PP2C-like"/>
    <property type="match status" value="1"/>
</dbReference>
<evidence type="ECO:0000256" key="2">
    <source>
        <dbReference type="SAM" id="Phobius"/>
    </source>
</evidence>
<keyword evidence="2" id="KW-1133">Transmembrane helix</keyword>
<organism evidence="4 5">
    <name type="scientific">Planktothrix serta PCC 8927</name>
    <dbReference type="NCBI Taxonomy" id="671068"/>
    <lineage>
        <taxon>Bacteria</taxon>
        <taxon>Bacillati</taxon>
        <taxon>Cyanobacteriota</taxon>
        <taxon>Cyanophyceae</taxon>
        <taxon>Oscillatoriophycideae</taxon>
        <taxon>Oscillatoriales</taxon>
        <taxon>Microcoleaceae</taxon>
        <taxon>Planktothrix</taxon>
    </lineage>
</organism>
<comment type="caution">
    <text evidence="4">The sequence shown here is derived from an EMBL/GenBank/DDBJ whole genome shotgun (WGS) entry which is preliminary data.</text>
</comment>
<accession>A0A7Z9BJH1</accession>
<evidence type="ECO:0000256" key="1">
    <source>
        <dbReference type="SAM" id="MobiDB-lite"/>
    </source>
</evidence>
<protein>
    <recommendedName>
        <fullName evidence="3">PPM-type phosphatase domain-containing protein</fullName>
    </recommendedName>
</protein>
<dbReference type="Proteomes" id="UP000184550">
    <property type="component" value="Unassembled WGS sequence"/>
</dbReference>
<dbReference type="Gene3D" id="3.60.40.10">
    <property type="entry name" value="PPM-type phosphatase domain"/>
    <property type="match status" value="1"/>
</dbReference>
<keyword evidence="2" id="KW-0812">Transmembrane</keyword>
<dbReference type="OrthoDB" id="495860at2"/>
<feature type="compositionally biased region" description="Pro residues" evidence="1">
    <location>
        <begin position="586"/>
        <end position="600"/>
    </location>
</feature>
<keyword evidence="5" id="KW-1185">Reference proteome</keyword>
<sequence>MQNAVAKHYLWAVGEGIEALPSGTLIADRYLLKSSKIVVDTRPELLPEIPSEISDQIAPYLKLFSYRLHIPQVYGVVSPVKGAKNKSIILLEKGPIAPHGETLMPTLTALWSDASAMRQLNWLWQMAQLWQPFSRQAVASSLLDADLLRVQGPFVRLLQLNLDGHNISLAQLGYFWQQWVPTAHPRIQKFLRQLTHQMTAGELRTSTQLIQQLDQALSICGRVYSRRIEIATGTDAGPTRSHNEDACYPNGTPPIRVPLTEPALAVVCDGIGGQEGGEVASSMAIEVLRQQVEQMPLHQANWDPLSLVPKLKRATCIANDVICQRNDDENRQGRERMGTTLVMALAHVHEIYLTHLGDSRAYWISSSGCHQVTVDDDVASRQVRLGCALYRDALQQGASGALIQALGITSSVTLHPTVQRFPLDEDCVFLLCSDGLSDRDRVEQYWETEILPVLHREVDLATVRDRLIEIANTQNGHDNVTIALLYIEVTPKEDADTPKEVSVAPIIPLKDELGDDSSDTNDAEDSSMETEIARPRPVKPAVKKIWFLSLGIAVLLGISGALLYGLGLFNKKPEAQPIATSTNSPSPSPTSTPTPTPIPSPTSTLKLQSLIQLGTPSVNSTPIILFKEFGKIPIKGTVPLGTVFQIQEKQSTPKAGNWVEVKICSTPTPTPPDEQAANGESPEPDSTALPSNPSEPLDLTNIPPLETGDVGWLREEDVNSRMIPNFTPVGKQKGQCTLSVNSNP</sequence>
<reference evidence="4" key="1">
    <citation type="submission" date="2019-10" db="EMBL/GenBank/DDBJ databases">
        <authorList>
            <consortium name="Genoscope - CEA"/>
            <person name="William W."/>
        </authorList>
    </citation>
    <scope>NUCLEOTIDE SEQUENCE [LARGE SCALE GENOMIC DNA]</scope>
    <source>
        <strain evidence="4">BBR_PRJEB10992</strain>
    </source>
</reference>
<dbReference type="AlphaFoldDB" id="A0A7Z9BJH1"/>
<name>A0A7Z9BJH1_9CYAN</name>
<feature type="compositionally biased region" description="Polar residues" evidence="1">
    <location>
        <begin position="734"/>
        <end position="744"/>
    </location>
</feature>